<organism evidence="2 3">
    <name type="scientific">Hymenobacter ruricola</name>
    <dbReference type="NCBI Taxonomy" id="2791023"/>
    <lineage>
        <taxon>Bacteria</taxon>
        <taxon>Pseudomonadati</taxon>
        <taxon>Bacteroidota</taxon>
        <taxon>Cytophagia</taxon>
        <taxon>Cytophagales</taxon>
        <taxon>Hymenobacteraceae</taxon>
        <taxon>Hymenobacter</taxon>
    </lineage>
</organism>
<keyword evidence="3" id="KW-1185">Reference proteome</keyword>
<dbReference type="SUPFAM" id="SSF50969">
    <property type="entry name" value="YVTN repeat-like/Quinoprotein amine dehydrogenase"/>
    <property type="match status" value="1"/>
</dbReference>
<proteinExistence type="predicted"/>
<reference evidence="2 3" key="1">
    <citation type="submission" date="2020-11" db="EMBL/GenBank/DDBJ databases">
        <authorList>
            <person name="Kim M.K."/>
        </authorList>
    </citation>
    <scope>NUCLEOTIDE SEQUENCE [LARGE SCALE GENOMIC DNA]</scope>
    <source>
        <strain evidence="2 3">BT662</strain>
    </source>
</reference>
<accession>A0ABS0I0T4</accession>
<dbReference type="Proteomes" id="UP000618931">
    <property type="component" value="Unassembled WGS sequence"/>
</dbReference>
<evidence type="ECO:0000313" key="3">
    <source>
        <dbReference type="Proteomes" id="UP000618931"/>
    </source>
</evidence>
<dbReference type="InterPro" id="IPR011044">
    <property type="entry name" value="Quino_amine_DH_bsu"/>
</dbReference>
<dbReference type="PANTHER" id="PTHR42754:SF1">
    <property type="entry name" value="LIPOPROTEIN"/>
    <property type="match status" value="1"/>
</dbReference>
<dbReference type="RefSeq" id="WP_196291608.1">
    <property type="nucleotide sequence ID" value="NZ_JADQDM010000001.1"/>
</dbReference>
<evidence type="ECO:0000256" key="1">
    <source>
        <dbReference type="SAM" id="SignalP"/>
    </source>
</evidence>
<evidence type="ECO:0000313" key="2">
    <source>
        <dbReference type="EMBL" id="MBF9220169.1"/>
    </source>
</evidence>
<feature type="chain" id="PRO_5047210543" evidence="1">
    <location>
        <begin position="33"/>
        <end position="477"/>
    </location>
</feature>
<gene>
    <name evidence="2" type="ORF">I2H31_03545</name>
</gene>
<protein>
    <submittedName>
        <fullName evidence="2">T9SS type A sorting domain-containing protein</fullName>
    </submittedName>
</protein>
<name>A0ABS0I0T4_9BACT</name>
<feature type="signal peptide" evidence="1">
    <location>
        <begin position="1"/>
        <end position="32"/>
    </location>
</feature>
<comment type="caution">
    <text evidence="2">The sequence shown here is derived from an EMBL/GenBank/DDBJ whole genome shotgun (WGS) entry which is preliminary data.</text>
</comment>
<dbReference type="PANTHER" id="PTHR42754">
    <property type="entry name" value="ENDOGLUCANASE"/>
    <property type="match status" value="1"/>
</dbReference>
<sequence length="477" mass="50093">MRHNLNSRPLRAGILWLAVLLGLLAGAPAAHAQLLRQKAYGTATGQETMGAMASLRAGGYLLGGSQYFGATPNRPGELYLLRLNAVGDTLWTRHYGLRGARGFYVQHALEDAAGRVLLVGSSFTSSGTTQDDAFLALFSPQGDTLWTRRAQSPFQDYYSRPQLTPAGDFVLAANLEGAPQLVRISPSGQRLQQVIVAYSPSDLGQLGLLLPANNGGYWVGAYNSTPPYTGNFVRFDAAGVRGIELPILPNGPAFGDFIYDGNEYIVATGEGVARFDANLNVVWNRTLTARGYLFGPDFIRATPDGNFVVGGGINTTSGGQDLGFAKISPAGLPLRDTVLIRPGNETLCGLAVAPGSGNYVFAGSGSQGPIGGEDIFWGELRRSAVTAARPGLAPANALTAYPNPVGADGVVQLAAGQALRGTLTLRDALGRELARWPGSGAPTQRLALPPSLPAGLYLLTLAPADGGPRQALRLLRP</sequence>
<keyword evidence="1" id="KW-0732">Signal</keyword>
<dbReference type="EMBL" id="JADQDM010000001">
    <property type="protein sequence ID" value="MBF9220169.1"/>
    <property type="molecule type" value="Genomic_DNA"/>
</dbReference>